<evidence type="ECO:0000259" key="3">
    <source>
        <dbReference type="Pfam" id="PF11817"/>
    </source>
</evidence>
<keyword evidence="5" id="KW-1185">Reference proteome</keyword>
<feature type="domain" description="Gryzun putative trafficking through Golgi" evidence="2">
    <location>
        <begin position="667"/>
        <end position="1246"/>
    </location>
</feature>
<dbReference type="EMBL" id="ML977313">
    <property type="protein sequence ID" value="KAF2120977.1"/>
    <property type="molecule type" value="Genomic_DNA"/>
</dbReference>
<evidence type="ECO:0000259" key="2">
    <source>
        <dbReference type="Pfam" id="PF07919"/>
    </source>
</evidence>
<feature type="domain" description="Trafficking protein particle complex subunit 11" evidence="3">
    <location>
        <begin position="353"/>
        <end position="635"/>
    </location>
</feature>
<dbReference type="PANTHER" id="PTHR14374">
    <property type="entry name" value="FOIE GRAS"/>
    <property type="match status" value="1"/>
</dbReference>
<organism evidence="4 5">
    <name type="scientific">Lophiotrema nucula</name>
    <dbReference type="NCBI Taxonomy" id="690887"/>
    <lineage>
        <taxon>Eukaryota</taxon>
        <taxon>Fungi</taxon>
        <taxon>Dikarya</taxon>
        <taxon>Ascomycota</taxon>
        <taxon>Pezizomycotina</taxon>
        <taxon>Dothideomycetes</taxon>
        <taxon>Pleosporomycetidae</taxon>
        <taxon>Pleosporales</taxon>
        <taxon>Lophiotremataceae</taxon>
        <taxon>Lophiotrema</taxon>
    </lineage>
</organism>
<dbReference type="Pfam" id="PF11817">
    <property type="entry name" value="Foie-gras_1"/>
    <property type="match status" value="1"/>
</dbReference>
<name>A0A6A5ZQ17_9PLEO</name>
<sequence length="1250" mass="139955">MDAYPPEFVQHNLPFIVLSGLEDKSGLEPIPAIQDVLPGRAITTINSDVPSIAGKDARQLLREFLSLDGSGAPWNARGGAGRANLLGFRFRAVGRRFQLPPRKADPPASTGISPPSSPTTTSPPSWTLHSPISPLTPGSPIFPDGVIAPTWIAKHQQYVPSVFISFFEFSSDPNTDSLRDNQLKTEINRIKGQIQKSEYRTKYAVVLMGDESVLDAQDVEERLATIRRATGLDLKTSLFTLPPNQSPAELRSFAVSVLSTLQPVSVEYYRDLTKHSRRKKGRGTVPPPTAPPTRGTSQTLSHPGWNVRYDFKLGVFAEFRQEMDAAQRHYNFALEALFGSEGIFETTASWLPRWDDIRLLADAIALRQVRCHLWNAMPTAAAQAWLKYKLRLNSLLDRRGKGTSNYGWAAWESRWAQIMAQLIQRAELQVFSIKHPISQDDPLINGTNEFFSPPEKHIPVGERLSPWELLHHAGYWYKLSADNAKRRYILAKEIPEEDRTPPGMSPAAKVSNRNQIYDHYLVPEPHLENPLPDQPGGFEHWKDIYEKLKAAIAEFDSRGQQRKVEQLQLEASRTLLHVKRFDEAFKVLRPLWESMYWRREGWWTLASEVLWGLHECALRVQDAETYVATEWELLSQAFVGKSRYRHDLMGSLASFPQGDAAAHKPSIFLDNKDFVSSVFATLTFSEAEGHVGEPLQSQVALSSTARAGSASVTLSTLTFQYNGSLSEIHLSHKPDEAASDQSTLSDCVLEETTQSPQKPRWLASVDMTIHPGQTKVFNFPIIFREAGDLTAVATRFEINADRFDLVCSSTDVESEELSTWWLQAGTKLKSRKLNKNTSSTIKVLPKPPKMDIRLPDLRSFYYTDEPVSLDIEITNKEDEDTESVVEVRLLGRSKDTLGYSWAGHDAASPSKEIPPSLDGSDLDLPGHVVGILAQGAQRTEKIKFIAPSEPSDYALEVKVLYHLASDRDIPISKTLIAELIFNGPFEANFEFTPRLHPDPWPSYFNLPEAETDNTDPESTAAFGIAQKWHLQSKVASFAEEALIVKDMTLETHSIHGGAALAVSKEFDPEDTTMTPQDLAERSFTLDTRKIDLEDRRPTALDLSLNITWQRPGNVNNNNNPSVTTSLPIPRIQIPAPEPRVLCTALPSSTVPDLFHFDYTLENPTMHFLTFELNMEASEEFGFSGPKLRGLHLLPLSRQTVRYNILPLVRGKWVSPLLRVTDRYFNKNLKVQGTGGLRGGKGVGVWVGGEE</sequence>
<accession>A0A6A5ZQ17</accession>
<protein>
    <submittedName>
        <fullName evidence="4">Gryzun, putative trafficking through golgi-domain-containing protein</fullName>
    </submittedName>
</protein>
<evidence type="ECO:0000313" key="4">
    <source>
        <dbReference type="EMBL" id="KAF2120977.1"/>
    </source>
</evidence>
<dbReference type="Pfam" id="PF07919">
    <property type="entry name" value="Gryzun"/>
    <property type="match status" value="1"/>
</dbReference>
<evidence type="ECO:0000313" key="5">
    <source>
        <dbReference type="Proteomes" id="UP000799770"/>
    </source>
</evidence>
<dbReference type="Proteomes" id="UP000799770">
    <property type="component" value="Unassembled WGS sequence"/>
</dbReference>
<dbReference type="OrthoDB" id="6278596at2759"/>
<dbReference type="AlphaFoldDB" id="A0A6A5ZQ17"/>
<dbReference type="InterPro" id="IPR021773">
    <property type="entry name" value="TPC11"/>
</dbReference>
<gene>
    <name evidence="4" type="ORF">BDV96DRAFT_595365</name>
</gene>
<feature type="region of interest" description="Disordered" evidence="1">
    <location>
        <begin position="274"/>
        <end position="301"/>
    </location>
</feature>
<feature type="compositionally biased region" description="Low complexity" evidence="1">
    <location>
        <begin position="106"/>
        <end position="131"/>
    </location>
</feature>
<feature type="region of interest" description="Disordered" evidence="1">
    <location>
        <begin position="99"/>
        <end position="132"/>
    </location>
</feature>
<dbReference type="InterPro" id="IPR012880">
    <property type="entry name" value="Gryzun"/>
</dbReference>
<reference evidence="4" key="1">
    <citation type="journal article" date="2020" name="Stud. Mycol.">
        <title>101 Dothideomycetes genomes: a test case for predicting lifestyles and emergence of pathogens.</title>
        <authorList>
            <person name="Haridas S."/>
            <person name="Albert R."/>
            <person name="Binder M."/>
            <person name="Bloem J."/>
            <person name="Labutti K."/>
            <person name="Salamov A."/>
            <person name="Andreopoulos B."/>
            <person name="Baker S."/>
            <person name="Barry K."/>
            <person name="Bills G."/>
            <person name="Bluhm B."/>
            <person name="Cannon C."/>
            <person name="Castanera R."/>
            <person name="Culley D."/>
            <person name="Daum C."/>
            <person name="Ezra D."/>
            <person name="Gonzalez J."/>
            <person name="Henrissat B."/>
            <person name="Kuo A."/>
            <person name="Liang C."/>
            <person name="Lipzen A."/>
            <person name="Lutzoni F."/>
            <person name="Magnuson J."/>
            <person name="Mondo S."/>
            <person name="Nolan M."/>
            <person name="Ohm R."/>
            <person name="Pangilinan J."/>
            <person name="Park H.-J."/>
            <person name="Ramirez L."/>
            <person name="Alfaro M."/>
            <person name="Sun H."/>
            <person name="Tritt A."/>
            <person name="Yoshinaga Y."/>
            <person name="Zwiers L.-H."/>
            <person name="Turgeon B."/>
            <person name="Goodwin S."/>
            <person name="Spatafora J."/>
            <person name="Crous P."/>
            <person name="Grigoriev I."/>
        </authorList>
    </citation>
    <scope>NUCLEOTIDE SEQUENCE</scope>
    <source>
        <strain evidence="4">CBS 627.86</strain>
    </source>
</reference>
<proteinExistence type="predicted"/>
<dbReference type="PANTHER" id="PTHR14374:SF0">
    <property type="entry name" value="TRAFFICKING PROTEIN PARTICLE COMPLEX SUBUNIT 11"/>
    <property type="match status" value="1"/>
</dbReference>
<evidence type="ECO:0000256" key="1">
    <source>
        <dbReference type="SAM" id="MobiDB-lite"/>
    </source>
</evidence>